<dbReference type="InterPro" id="IPR008928">
    <property type="entry name" value="6-hairpin_glycosidase_sf"/>
</dbReference>
<dbReference type="GO" id="GO:0008810">
    <property type="term" value="F:cellulase activity"/>
    <property type="evidence" value="ECO:0007669"/>
    <property type="project" value="UniProtKB-EC"/>
</dbReference>
<dbReference type="InterPro" id="IPR012341">
    <property type="entry name" value="6hp_glycosidase-like_sf"/>
</dbReference>
<evidence type="ECO:0000313" key="11">
    <source>
        <dbReference type="Proteomes" id="UP000594638"/>
    </source>
</evidence>
<dbReference type="Gene3D" id="1.50.10.10">
    <property type="match status" value="1"/>
</dbReference>
<proteinExistence type="inferred from homology"/>
<evidence type="ECO:0000259" key="9">
    <source>
        <dbReference type="Pfam" id="PF00759"/>
    </source>
</evidence>
<name>A0A8S0UTQ5_OLEEU</name>
<dbReference type="InterPro" id="IPR001701">
    <property type="entry name" value="Glyco_hydro_9"/>
</dbReference>
<dbReference type="PANTHER" id="PTHR22298">
    <property type="entry name" value="ENDO-1,4-BETA-GLUCANASE"/>
    <property type="match status" value="1"/>
</dbReference>
<keyword evidence="11" id="KW-1185">Reference proteome</keyword>
<dbReference type="GO" id="GO:0030245">
    <property type="term" value="P:cellulose catabolic process"/>
    <property type="evidence" value="ECO:0007669"/>
    <property type="project" value="UniProtKB-KW"/>
</dbReference>
<evidence type="ECO:0000256" key="4">
    <source>
        <dbReference type="ARBA" id="ARBA00022801"/>
    </source>
</evidence>
<dbReference type="OrthoDB" id="10257085at2759"/>
<keyword evidence="4" id="KW-0378">Hydrolase</keyword>
<keyword evidence="6" id="KW-0119">Carbohydrate metabolism</keyword>
<protein>
    <recommendedName>
        <fullName evidence="3">cellulase</fullName>
        <ecNumber evidence="3">3.2.1.4</ecNumber>
    </recommendedName>
</protein>
<dbReference type="Gramene" id="OE9A066781T1">
    <property type="protein sequence ID" value="OE9A066781C1"/>
    <property type="gene ID" value="OE9A066781"/>
</dbReference>
<keyword evidence="7" id="KW-0326">Glycosidase</keyword>
<accession>A0A8S0UTQ5</accession>
<evidence type="ECO:0000256" key="5">
    <source>
        <dbReference type="ARBA" id="ARBA00023001"/>
    </source>
</evidence>
<comment type="catalytic activity">
    <reaction evidence="1">
        <text>Endohydrolysis of (1-&gt;4)-beta-D-glucosidic linkages in cellulose, lichenin and cereal beta-D-glucans.</text>
        <dbReference type="EC" id="3.2.1.4"/>
    </reaction>
</comment>
<evidence type="ECO:0000256" key="8">
    <source>
        <dbReference type="ARBA" id="ARBA00023326"/>
    </source>
</evidence>
<dbReference type="EC" id="3.2.1.4" evidence="3"/>
<dbReference type="AlphaFoldDB" id="A0A8S0UTQ5"/>
<dbReference type="SUPFAM" id="SSF48208">
    <property type="entry name" value="Six-hairpin glycosidases"/>
    <property type="match status" value="1"/>
</dbReference>
<organism evidence="10 11">
    <name type="scientific">Olea europaea subsp. europaea</name>
    <dbReference type="NCBI Taxonomy" id="158383"/>
    <lineage>
        <taxon>Eukaryota</taxon>
        <taxon>Viridiplantae</taxon>
        <taxon>Streptophyta</taxon>
        <taxon>Embryophyta</taxon>
        <taxon>Tracheophyta</taxon>
        <taxon>Spermatophyta</taxon>
        <taxon>Magnoliopsida</taxon>
        <taxon>eudicotyledons</taxon>
        <taxon>Gunneridae</taxon>
        <taxon>Pentapetalae</taxon>
        <taxon>asterids</taxon>
        <taxon>lamiids</taxon>
        <taxon>Lamiales</taxon>
        <taxon>Oleaceae</taxon>
        <taxon>Oleeae</taxon>
        <taxon>Olea</taxon>
    </lineage>
</organism>
<evidence type="ECO:0000256" key="7">
    <source>
        <dbReference type="ARBA" id="ARBA00023295"/>
    </source>
</evidence>
<evidence type="ECO:0000256" key="1">
    <source>
        <dbReference type="ARBA" id="ARBA00000966"/>
    </source>
</evidence>
<sequence>MYAPRTVDTNEVRNMASDVTGETAAARAASSVAFRSSHPGYAEKLLRISVGVFDFADGYRLAYSDNSNIKKGIYPFYCDFDGYQDELLGGAAWLRRNSQADSYLNYIQNNGKITCC</sequence>
<feature type="domain" description="Glycoside hydrolase family 9" evidence="9">
    <location>
        <begin position="4"/>
        <end position="110"/>
    </location>
</feature>
<evidence type="ECO:0000256" key="3">
    <source>
        <dbReference type="ARBA" id="ARBA00012601"/>
    </source>
</evidence>
<keyword evidence="5" id="KW-0136">Cellulose degradation</keyword>
<reference evidence="10 11" key="1">
    <citation type="submission" date="2019-12" db="EMBL/GenBank/DDBJ databases">
        <authorList>
            <person name="Alioto T."/>
            <person name="Alioto T."/>
            <person name="Gomez Garrido J."/>
        </authorList>
    </citation>
    <scope>NUCLEOTIDE SEQUENCE [LARGE SCALE GENOMIC DNA]</scope>
</reference>
<evidence type="ECO:0000256" key="2">
    <source>
        <dbReference type="ARBA" id="ARBA00007072"/>
    </source>
</evidence>
<evidence type="ECO:0000256" key="6">
    <source>
        <dbReference type="ARBA" id="ARBA00023277"/>
    </source>
</evidence>
<dbReference type="EMBL" id="CACTIH010009102">
    <property type="protein sequence ID" value="CAA3024124.1"/>
    <property type="molecule type" value="Genomic_DNA"/>
</dbReference>
<gene>
    <name evidence="10" type="ORF">OLEA9_A066781</name>
</gene>
<comment type="caution">
    <text evidence="10">The sequence shown here is derived from an EMBL/GenBank/DDBJ whole genome shotgun (WGS) entry which is preliminary data.</text>
</comment>
<keyword evidence="8" id="KW-0624">Polysaccharide degradation</keyword>
<dbReference type="Proteomes" id="UP000594638">
    <property type="component" value="Unassembled WGS sequence"/>
</dbReference>
<evidence type="ECO:0000313" key="10">
    <source>
        <dbReference type="EMBL" id="CAA3024124.1"/>
    </source>
</evidence>
<comment type="similarity">
    <text evidence="2">Belongs to the glycosyl hydrolase 9 (cellulase E) family.</text>
</comment>
<dbReference type="Pfam" id="PF00759">
    <property type="entry name" value="Glyco_hydro_9"/>
    <property type="match status" value="1"/>
</dbReference>